<dbReference type="InterPro" id="IPR000722">
    <property type="entry name" value="RNA_pol_asu"/>
</dbReference>
<dbReference type="Pfam" id="PF00623">
    <property type="entry name" value="RNA_pol_Rpb1_2"/>
    <property type="match status" value="1"/>
</dbReference>
<evidence type="ECO:0000313" key="8">
    <source>
        <dbReference type="Proteomes" id="UP001381693"/>
    </source>
</evidence>
<dbReference type="EC" id="2.7.7.6" evidence="1"/>
<dbReference type="SUPFAM" id="SSF64484">
    <property type="entry name" value="beta and beta-prime subunits of DNA dependent RNA-polymerase"/>
    <property type="match status" value="1"/>
</dbReference>
<dbReference type="PANTHER" id="PTHR19376">
    <property type="entry name" value="DNA-DIRECTED RNA POLYMERASE"/>
    <property type="match status" value="1"/>
</dbReference>
<reference evidence="7 8" key="1">
    <citation type="submission" date="2023-11" db="EMBL/GenBank/DDBJ databases">
        <title>Halocaridina rubra genome assembly.</title>
        <authorList>
            <person name="Smith C."/>
        </authorList>
    </citation>
    <scope>NUCLEOTIDE SEQUENCE [LARGE SCALE GENOMIC DNA]</scope>
    <source>
        <strain evidence="7">EP-1</strain>
        <tissue evidence="7">Whole</tissue>
    </source>
</reference>
<dbReference type="Gene3D" id="2.40.40.20">
    <property type="match status" value="1"/>
</dbReference>
<keyword evidence="4" id="KW-0548">Nucleotidyltransferase</keyword>
<dbReference type="GO" id="GO:0031981">
    <property type="term" value="C:nuclear lumen"/>
    <property type="evidence" value="ECO:0007669"/>
    <property type="project" value="UniProtKB-ARBA"/>
</dbReference>
<keyword evidence="3" id="KW-0808">Transferase</keyword>
<dbReference type="GO" id="GO:0003677">
    <property type="term" value="F:DNA binding"/>
    <property type="evidence" value="ECO:0007669"/>
    <property type="project" value="InterPro"/>
</dbReference>
<gene>
    <name evidence="7" type="ORF">SK128_011775</name>
</gene>
<dbReference type="EMBL" id="JAXCGZ010004316">
    <property type="protein sequence ID" value="KAK7081959.1"/>
    <property type="molecule type" value="Genomic_DNA"/>
</dbReference>
<dbReference type="SMART" id="SM00663">
    <property type="entry name" value="RPOLA_N"/>
    <property type="match status" value="1"/>
</dbReference>
<evidence type="ECO:0000256" key="1">
    <source>
        <dbReference type="ARBA" id="ARBA00012418"/>
    </source>
</evidence>
<evidence type="ECO:0000256" key="4">
    <source>
        <dbReference type="ARBA" id="ARBA00022695"/>
    </source>
</evidence>
<dbReference type="GO" id="GO:0003899">
    <property type="term" value="F:DNA-directed RNA polymerase activity"/>
    <property type="evidence" value="ECO:0007669"/>
    <property type="project" value="UniProtKB-EC"/>
</dbReference>
<comment type="caution">
    <text evidence="7">The sequence shown here is derived from an EMBL/GenBank/DDBJ whole genome shotgun (WGS) entry which is preliminary data.</text>
</comment>
<dbReference type="InterPro" id="IPR006592">
    <property type="entry name" value="RNA_pol_N"/>
</dbReference>
<dbReference type="InterPro" id="IPR045867">
    <property type="entry name" value="DNA-dir_RpoC_beta_prime"/>
</dbReference>
<keyword evidence="2" id="KW-0240">DNA-directed RNA polymerase</keyword>
<dbReference type="GO" id="GO:0006351">
    <property type="term" value="P:DNA-templated transcription"/>
    <property type="evidence" value="ECO:0007669"/>
    <property type="project" value="InterPro"/>
</dbReference>
<evidence type="ECO:0000256" key="2">
    <source>
        <dbReference type="ARBA" id="ARBA00022478"/>
    </source>
</evidence>
<dbReference type="Proteomes" id="UP001381693">
    <property type="component" value="Unassembled WGS sequence"/>
</dbReference>
<evidence type="ECO:0000313" key="7">
    <source>
        <dbReference type="EMBL" id="KAK7081959.1"/>
    </source>
</evidence>
<keyword evidence="5" id="KW-0804">Transcription</keyword>
<protein>
    <recommendedName>
        <fullName evidence="1">DNA-directed RNA polymerase</fullName>
        <ecNumber evidence="1">2.7.7.6</ecNumber>
    </recommendedName>
</protein>
<evidence type="ECO:0000259" key="6">
    <source>
        <dbReference type="SMART" id="SM00663"/>
    </source>
</evidence>
<dbReference type="GO" id="GO:0000428">
    <property type="term" value="C:DNA-directed RNA polymerase complex"/>
    <property type="evidence" value="ECO:0007669"/>
    <property type="project" value="UniProtKB-KW"/>
</dbReference>
<accession>A0AAN8XM32</accession>
<sequence>MRIKFSHFLHDDVKNLPCFSTLLAKEKKRLGHTCFKCFEEECLGEYSVIDLGDCFVYNTHILATMNKQFKKICKTDQCMCNKKGKCKLKKLEAQQFIFSCNNVPLTGQRVYDILASVTDKKYLFNYLVVPPLHLLTEHMSRFKIKYKNINQLRQKVTNNAQIIAIYHNILYSSKFRELSLKNILNSKEDLVVKNIIGKRSFMTMRAVITSHNYNFDTVYIPACIYETIDATKYNRDYAVLNRQPSLRMESMIAVQIKPVPCRMNECSFPVIKIPIQIVKPLNADFDGDECNLHFPSIGVNVDNMCVDKYIIDSQNKDVLVGPIYEILDFIYYYFTMKCCLINTKYLGYNKFTREFIERWRNVNPTIDPYRCLLSVLSYVVFKENDELNNVNATTEPRLTVTHGIIKHGSIFSKTTLCSGRESLIYAYGKRYGHQAVIDNIYTPLNDLITILLETYPRPSMKYKDLETKDYNVFETFLNSGGKLKKEHIFQATIDMNLENMECPQNVSVGEGVNYFDGINLNDVFTLAPKDRQSLIDSGNSKIAESGYLTKIILKLLDHVLYEVRTKTVMDMDTGTHLMTMKHHPHRSFLLADDIEAKYANVGTLAALCITEYFSQMYLKSANVSNLSYVSEIKNDNFSTLKSIFCHDTRKVHHEHIIYKLNEKQRRRLGEDFFSYYVLFGVTATVEYIKNKLKDIFPNLNPLHCDILVQTLYQNGHLGYAHRIVNLSSFFNNNTPSISEDGHRLLEANRDSCNSVFNEFIKHYPDLYREAYNRIVKKAYY</sequence>
<feature type="domain" description="RNA polymerase N-terminal" evidence="6">
    <location>
        <begin position="120"/>
        <end position="334"/>
    </location>
</feature>
<dbReference type="PANTHER" id="PTHR19376:SF32">
    <property type="entry name" value="DNA-DIRECTED RNA POLYMERASE III SUBUNIT RPC1"/>
    <property type="match status" value="1"/>
</dbReference>
<keyword evidence="8" id="KW-1185">Reference proteome</keyword>
<evidence type="ECO:0000256" key="3">
    <source>
        <dbReference type="ARBA" id="ARBA00022679"/>
    </source>
</evidence>
<name>A0AAN8XM32_HALRR</name>
<organism evidence="7 8">
    <name type="scientific">Halocaridina rubra</name>
    <name type="common">Hawaiian red shrimp</name>
    <dbReference type="NCBI Taxonomy" id="373956"/>
    <lineage>
        <taxon>Eukaryota</taxon>
        <taxon>Metazoa</taxon>
        <taxon>Ecdysozoa</taxon>
        <taxon>Arthropoda</taxon>
        <taxon>Crustacea</taxon>
        <taxon>Multicrustacea</taxon>
        <taxon>Malacostraca</taxon>
        <taxon>Eumalacostraca</taxon>
        <taxon>Eucarida</taxon>
        <taxon>Decapoda</taxon>
        <taxon>Pleocyemata</taxon>
        <taxon>Caridea</taxon>
        <taxon>Atyoidea</taxon>
        <taxon>Atyidae</taxon>
        <taxon>Halocaridina</taxon>
    </lineage>
</organism>
<proteinExistence type="predicted"/>
<evidence type="ECO:0000256" key="5">
    <source>
        <dbReference type="ARBA" id="ARBA00023163"/>
    </source>
</evidence>
<dbReference type="AlphaFoldDB" id="A0AAN8XM32"/>